<keyword evidence="1" id="KW-0863">Zinc-finger</keyword>
<dbReference type="GO" id="GO:0008270">
    <property type="term" value="F:zinc ion binding"/>
    <property type="evidence" value="ECO:0007669"/>
    <property type="project" value="UniProtKB-KW"/>
</dbReference>
<dbReference type="PANTHER" id="PTHR22765:SF411">
    <property type="entry name" value="OS02G0248440 PROTEIN"/>
    <property type="match status" value="1"/>
</dbReference>
<protein>
    <recommendedName>
        <fullName evidence="3">RING-type domain-containing protein</fullName>
    </recommendedName>
</protein>
<evidence type="ECO:0000313" key="5">
    <source>
        <dbReference type="Proteomes" id="UP000596660"/>
    </source>
</evidence>
<keyword evidence="1" id="KW-0862">Zinc</keyword>
<dbReference type="AlphaFoldDB" id="A0A803LHG3"/>
<evidence type="ECO:0000313" key="4">
    <source>
        <dbReference type="EnsemblPlants" id="AUR62013410-RA:cds"/>
    </source>
</evidence>
<proteinExistence type="predicted"/>
<keyword evidence="1" id="KW-0479">Metal-binding</keyword>
<dbReference type="InterPro" id="IPR051826">
    <property type="entry name" value="E3_ubiquitin-ligase_domain"/>
</dbReference>
<dbReference type="EnsemblPlants" id="AUR62013410-RA">
    <property type="protein sequence ID" value="AUR62013410-RA:cds"/>
    <property type="gene ID" value="AUR62013410"/>
</dbReference>
<dbReference type="PANTHER" id="PTHR22765">
    <property type="entry name" value="RING FINGER AND PROTEASE ASSOCIATED DOMAIN-CONTAINING"/>
    <property type="match status" value="1"/>
</dbReference>
<feature type="compositionally biased region" description="Basic and acidic residues" evidence="2">
    <location>
        <begin position="11"/>
        <end position="23"/>
    </location>
</feature>
<dbReference type="InterPro" id="IPR013083">
    <property type="entry name" value="Znf_RING/FYVE/PHD"/>
</dbReference>
<dbReference type="GO" id="GO:0061630">
    <property type="term" value="F:ubiquitin protein ligase activity"/>
    <property type="evidence" value="ECO:0007669"/>
    <property type="project" value="TreeGrafter"/>
</dbReference>
<keyword evidence="5" id="KW-1185">Reference proteome</keyword>
<feature type="domain" description="RING-type" evidence="3">
    <location>
        <begin position="90"/>
        <end position="138"/>
    </location>
</feature>
<reference evidence="4" key="1">
    <citation type="journal article" date="2017" name="Nature">
        <title>The genome of Chenopodium quinoa.</title>
        <authorList>
            <person name="Jarvis D.E."/>
            <person name="Ho Y.S."/>
            <person name="Lightfoot D.J."/>
            <person name="Schmoeckel S.M."/>
            <person name="Li B."/>
            <person name="Borm T.J.A."/>
            <person name="Ohyanagi H."/>
            <person name="Mineta K."/>
            <person name="Michell C.T."/>
            <person name="Saber N."/>
            <person name="Kharbatia N.M."/>
            <person name="Rupper R.R."/>
            <person name="Sharp A.R."/>
            <person name="Dally N."/>
            <person name="Boughton B.A."/>
            <person name="Woo Y.H."/>
            <person name="Gao G."/>
            <person name="Schijlen E.G.W.M."/>
            <person name="Guo X."/>
            <person name="Momin A.A."/>
            <person name="Negrao S."/>
            <person name="Al-Babili S."/>
            <person name="Gehring C."/>
            <person name="Roessner U."/>
            <person name="Jung C."/>
            <person name="Murphy K."/>
            <person name="Arold S.T."/>
            <person name="Gojobori T."/>
            <person name="van der Linden C.G."/>
            <person name="van Loo E.N."/>
            <person name="Jellen E.N."/>
            <person name="Maughan P.J."/>
            <person name="Tester M."/>
        </authorList>
    </citation>
    <scope>NUCLEOTIDE SEQUENCE [LARGE SCALE GENOMIC DNA]</scope>
    <source>
        <strain evidence="4">cv. PI 614886</strain>
    </source>
</reference>
<dbReference type="Gene3D" id="3.30.40.10">
    <property type="entry name" value="Zinc/RING finger domain, C3HC4 (zinc finger)"/>
    <property type="match status" value="1"/>
</dbReference>
<accession>A0A803LHG3</accession>
<organism evidence="4 5">
    <name type="scientific">Chenopodium quinoa</name>
    <name type="common">Quinoa</name>
    <dbReference type="NCBI Taxonomy" id="63459"/>
    <lineage>
        <taxon>Eukaryota</taxon>
        <taxon>Viridiplantae</taxon>
        <taxon>Streptophyta</taxon>
        <taxon>Embryophyta</taxon>
        <taxon>Tracheophyta</taxon>
        <taxon>Spermatophyta</taxon>
        <taxon>Magnoliopsida</taxon>
        <taxon>eudicotyledons</taxon>
        <taxon>Gunneridae</taxon>
        <taxon>Pentapetalae</taxon>
        <taxon>Caryophyllales</taxon>
        <taxon>Chenopodiaceae</taxon>
        <taxon>Chenopodioideae</taxon>
        <taxon>Atripliceae</taxon>
        <taxon>Chenopodium</taxon>
    </lineage>
</organism>
<dbReference type="Gramene" id="AUR62013410-RA">
    <property type="protein sequence ID" value="AUR62013410-RA:cds"/>
    <property type="gene ID" value="AUR62013410"/>
</dbReference>
<dbReference type="SUPFAM" id="SSF57850">
    <property type="entry name" value="RING/U-box"/>
    <property type="match status" value="1"/>
</dbReference>
<sequence>MAGIEDTDATEASKFEEKLKELENFPGLPRGPANRVQPRGVAGSSLTVPGNPRQHRNLGESQLRPTNRDVESVVINIEKLLEISKNCGDCVICLDSFGVEKEDECGGVKVLEKCGHKFHGFCIDEWLRKYGTTCPICRTYVCSSVSLTLRHEV</sequence>
<evidence type="ECO:0000259" key="3">
    <source>
        <dbReference type="PROSITE" id="PS50089"/>
    </source>
</evidence>
<dbReference type="UniPathway" id="UPA00143"/>
<evidence type="ECO:0000256" key="2">
    <source>
        <dbReference type="SAM" id="MobiDB-lite"/>
    </source>
</evidence>
<dbReference type="GO" id="GO:0006511">
    <property type="term" value="P:ubiquitin-dependent protein catabolic process"/>
    <property type="evidence" value="ECO:0007669"/>
    <property type="project" value="TreeGrafter"/>
</dbReference>
<evidence type="ECO:0000256" key="1">
    <source>
        <dbReference type="PROSITE-ProRule" id="PRU00175"/>
    </source>
</evidence>
<dbReference type="GO" id="GO:0016567">
    <property type="term" value="P:protein ubiquitination"/>
    <property type="evidence" value="ECO:0007669"/>
    <property type="project" value="UniProtKB-UniPathway"/>
</dbReference>
<dbReference type="SMART" id="SM00184">
    <property type="entry name" value="RING"/>
    <property type="match status" value="1"/>
</dbReference>
<dbReference type="PROSITE" id="PS50089">
    <property type="entry name" value="ZF_RING_2"/>
    <property type="match status" value="1"/>
</dbReference>
<feature type="region of interest" description="Disordered" evidence="2">
    <location>
        <begin position="1"/>
        <end position="63"/>
    </location>
</feature>
<dbReference type="InterPro" id="IPR001841">
    <property type="entry name" value="Znf_RING"/>
</dbReference>
<dbReference type="Pfam" id="PF13639">
    <property type="entry name" value="zf-RING_2"/>
    <property type="match status" value="1"/>
</dbReference>
<name>A0A803LHG3_CHEQI</name>
<reference evidence="4" key="2">
    <citation type="submission" date="2021-03" db="UniProtKB">
        <authorList>
            <consortium name="EnsemblPlants"/>
        </authorList>
    </citation>
    <scope>IDENTIFICATION</scope>
</reference>
<dbReference type="Proteomes" id="UP000596660">
    <property type="component" value="Unplaced"/>
</dbReference>